<feature type="compositionally biased region" description="Acidic residues" evidence="1">
    <location>
        <begin position="143"/>
        <end position="161"/>
    </location>
</feature>
<feature type="compositionally biased region" description="Basic and acidic residues" evidence="1">
    <location>
        <begin position="287"/>
        <end position="308"/>
    </location>
</feature>
<dbReference type="AlphaFoldDB" id="A0A1Y2HZM8"/>
<evidence type="ECO:0000313" key="2">
    <source>
        <dbReference type="EMBL" id="ORZ40056.1"/>
    </source>
</evidence>
<accession>A0A1Y2HZM8</accession>
<dbReference type="STRING" id="765915.A0A1Y2HZM8"/>
<evidence type="ECO:0008006" key="4">
    <source>
        <dbReference type="Google" id="ProtNLM"/>
    </source>
</evidence>
<dbReference type="Proteomes" id="UP000193411">
    <property type="component" value="Unassembled WGS sequence"/>
</dbReference>
<gene>
    <name evidence="2" type="ORF">BCR44DRAFT_48945</name>
</gene>
<feature type="region of interest" description="Disordered" evidence="1">
    <location>
        <begin position="354"/>
        <end position="381"/>
    </location>
</feature>
<comment type="caution">
    <text evidence="2">The sequence shown here is derived from an EMBL/GenBank/DDBJ whole genome shotgun (WGS) entry which is preliminary data.</text>
</comment>
<dbReference type="Pfam" id="PF04000">
    <property type="entry name" value="Sas10_Utp3"/>
    <property type="match status" value="1"/>
</dbReference>
<dbReference type="EMBL" id="MCFL01000004">
    <property type="protein sequence ID" value="ORZ40056.1"/>
    <property type="molecule type" value="Genomic_DNA"/>
</dbReference>
<dbReference type="InterPro" id="IPR007146">
    <property type="entry name" value="Sas10/Utp3/C1D"/>
</dbReference>
<feature type="region of interest" description="Disordered" evidence="1">
    <location>
        <begin position="328"/>
        <end position="347"/>
    </location>
</feature>
<dbReference type="PANTHER" id="PTHR13237">
    <property type="entry name" value="SOMETHING ABOUT SILENCING PROTEIN 10-RELATED"/>
    <property type="match status" value="1"/>
</dbReference>
<dbReference type="GO" id="GO:0000462">
    <property type="term" value="P:maturation of SSU-rRNA from tricistronic rRNA transcript (SSU-rRNA, 5.8S rRNA, LSU-rRNA)"/>
    <property type="evidence" value="ECO:0007669"/>
    <property type="project" value="TreeGrafter"/>
</dbReference>
<reference evidence="2 3" key="1">
    <citation type="submission" date="2016-07" db="EMBL/GenBank/DDBJ databases">
        <title>Pervasive Adenine N6-methylation of Active Genes in Fungi.</title>
        <authorList>
            <consortium name="DOE Joint Genome Institute"/>
            <person name="Mondo S.J."/>
            <person name="Dannebaum R.O."/>
            <person name="Kuo R.C."/>
            <person name="Labutti K."/>
            <person name="Haridas S."/>
            <person name="Kuo A."/>
            <person name="Salamov A."/>
            <person name="Ahrendt S.R."/>
            <person name="Lipzen A."/>
            <person name="Sullivan W."/>
            <person name="Andreopoulos W.B."/>
            <person name="Clum A."/>
            <person name="Lindquist E."/>
            <person name="Daum C."/>
            <person name="Ramamoorthy G.K."/>
            <person name="Gryganskyi A."/>
            <person name="Culley D."/>
            <person name="Magnuson J.K."/>
            <person name="James T.Y."/>
            <person name="O'Malley M.A."/>
            <person name="Stajich J.E."/>
            <person name="Spatafora J.W."/>
            <person name="Visel A."/>
            <person name="Grigoriev I.V."/>
        </authorList>
    </citation>
    <scope>NUCLEOTIDE SEQUENCE [LARGE SCALE GENOMIC DNA]</scope>
    <source>
        <strain evidence="2 3">PL171</strain>
    </source>
</reference>
<evidence type="ECO:0000256" key="1">
    <source>
        <dbReference type="SAM" id="MobiDB-lite"/>
    </source>
</evidence>
<organism evidence="2 3">
    <name type="scientific">Catenaria anguillulae PL171</name>
    <dbReference type="NCBI Taxonomy" id="765915"/>
    <lineage>
        <taxon>Eukaryota</taxon>
        <taxon>Fungi</taxon>
        <taxon>Fungi incertae sedis</taxon>
        <taxon>Blastocladiomycota</taxon>
        <taxon>Blastocladiomycetes</taxon>
        <taxon>Blastocladiales</taxon>
        <taxon>Catenariaceae</taxon>
        <taxon>Catenaria</taxon>
    </lineage>
</organism>
<name>A0A1Y2HZM8_9FUNG</name>
<feature type="region of interest" description="Disordered" evidence="1">
    <location>
        <begin position="287"/>
        <end position="322"/>
    </location>
</feature>
<feature type="compositionally biased region" description="Basic residues" evidence="1">
    <location>
        <begin position="361"/>
        <end position="370"/>
    </location>
</feature>
<dbReference type="OrthoDB" id="203440at2759"/>
<dbReference type="GO" id="GO:0032040">
    <property type="term" value="C:small-subunit processome"/>
    <property type="evidence" value="ECO:0007669"/>
    <property type="project" value="TreeGrafter"/>
</dbReference>
<protein>
    <recommendedName>
        <fullName evidence="4">Sas10/Utp3/C1D family-domain-containing protein</fullName>
    </recommendedName>
</protein>
<sequence>MQASAISRGPAAPVAATPAQLAKLLAEIRAAASQARQAIPKIESQLATGGPTNHGLSLLDVKNHCLITYMSGLTHLLSHKIAGEPSTSWLSLDTLLEMRVLLEKIKPMESKLKYRIDKLLKMGEAPSAAAGALSLKPNLTDFDQGDANEEEDEDSDAEYDSDSNKRSSHNQKDGGVYRPPKLAPVHYESSAPGGSAAARRAARLAATASRSRLMRDLEDELGDAPEARSSTLADASLATEEIDAHFAERQRYEEDNFLRMNLTRADKKMAKQRGRVANMSDEVKELMADFASEEEHDRRPSRRDEARGVGRKGTAKNNVDDMLEFLETKRAKRKRPSDRGEGVELLDGVEVDGTKFGKDKKAAKRKLRKAAARDTKRAKLA</sequence>
<feature type="region of interest" description="Disordered" evidence="1">
    <location>
        <begin position="136"/>
        <end position="194"/>
    </location>
</feature>
<dbReference type="PANTHER" id="PTHR13237:SF9">
    <property type="entry name" value="NEUROGUIDIN"/>
    <property type="match status" value="1"/>
</dbReference>
<evidence type="ECO:0000313" key="3">
    <source>
        <dbReference type="Proteomes" id="UP000193411"/>
    </source>
</evidence>
<proteinExistence type="predicted"/>
<feature type="compositionally biased region" description="Basic and acidic residues" evidence="1">
    <location>
        <begin position="371"/>
        <end position="381"/>
    </location>
</feature>
<keyword evidence="3" id="KW-1185">Reference proteome</keyword>